<evidence type="ECO:0000256" key="1">
    <source>
        <dbReference type="ARBA" id="ARBA00010189"/>
    </source>
</evidence>
<reference evidence="10 11" key="1">
    <citation type="submission" date="2017-06" db="EMBL/GenBank/DDBJ databases">
        <title>Draft Genome Sequence of Natranaerobius trueperi halophilic, alkalithermophilic bacteria from soda lakes.</title>
        <authorList>
            <person name="Zhao B."/>
        </authorList>
    </citation>
    <scope>NUCLEOTIDE SEQUENCE [LARGE SCALE GENOMIC DNA]</scope>
    <source>
        <strain evidence="10 11">DSM 18760</strain>
    </source>
</reference>
<dbReference type="GO" id="GO:0006355">
    <property type="term" value="P:regulation of DNA-templated transcription"/>
    <property type="evidence" value="ECO:0007669"/>
    <property type="project" value="UniProtKB-UniRule"/>
</dbReference>
<dbReference type="Gene3D" id="3.30.56.130">
    <property type="entry name" value="Transcriptional regulator CtsR, winged HTH domain"/>
    <property type="match status" value="1"/>
</dbReference>
<name>A0A226BZS8_9FIRM</name>
<feature type="domain" description="CtsR N-terminal HTH" evidence="8">
    <location>
        <begin position="3"/>
        <end position="74"/>
    </location>
</feature>
<dbReference type="AlphaFoldDB" id="A0A226BZS8"/>
<dbReference type="GO" id="GO:0003677">
    <property type="term" value="F:DNA binding"/>
    <property type="evidence" value="ECO:0007669"/>
    <property type="project" value="UniProtKB-UniRule"/>
</dbReference>
<evidence type="ECO:0000259" key="9">
    <source>
        <dbReference type="Pfam" id="PF17727"/>
    </source>
</evidence>
<organism evidence="10 11">
    <name type="scientific">Natranaerobius trueperi</name>
    <dbReference type="NCBI Taxonomy" id="759412"/>
    <lineage>
        <taxon>Bacteria</taxon>
        <taxon>Bacillati</taxon>
        <taxon>Bacillota</taxon>
        <taxon>Clostridia</taxon>
        <taxon>Natranaerobiales</taxon>
        <taxon>Natranaerobiaceae</taxon>
        <taxon>Natranaerobius</taxon>
    </lineage>
</organism>
<evidence type="ECO:0000313" key="11">
    <source>
        <dbReference type="Proteomes" id="UP000214588"/>
    </source>
</evidence>
<sequence length="153" mass="17735">MSNLSDNIEKYLKELINKNSDRSVSIKRKELAYKFNCVPSQINYVLSTRFTENNGYLVTSRRGGGGYIEIKRLKFSDYNPEYKITELIGSSISQNEASGLIRRFYEEEIITKQDKDVLLSCCERESLPIPLPIRDRVRATLLKNVLLEILKHK</sequence>
<keyword evidence="6 7" id="KW-0804">Transcription</keyword>
<dbReference type="EMBL" id="NIQC01000004">
    <property type="protein sequence ID" value="OWZ84558.1"/>
    <property type="molecule type" value="Genomic_DNA"/>
</dbReference>
<dbReference type="InterPro" id="IPR041902">
    <property type="entry name" value="CtsR_N_sf"/>
</dbReference>
<comment type="caution">
    <text evidence="10">The sequence shown here is derived from an EMBL/GenBank/DDBJ whole genome shotgun (WGS) entry which is preliminary data.</text>
</comment>
<evidence type="ECO:0000256" key="5">
    <source>
        <dbReference type="ARBA" id="ARBA00023125"/>
    </source>
</evidence>
<keyword evidence="11" id="KW-1185">Reference proteome</keyword>
<keyword evidence="5 7" id="KW-0238">DNA-binding</keyword>
<proteinExistence type="inferred from homology"/>
<dbReference type="InterPro" id="IPR041473">
    <property type="entry name" value="CtsR_C"/>
</dbReference>
<evidence type="ECO:0000256" key="6">
    <source>
        <dbReference type="ARBA" id="ARBA00023163"/>
    </source>
</evidence>
<comment type="similarity">
    <text evidence="1 7">Belongs to the CtsR family.</text>
</comment>
<dbReference type="Gene3D" id="1.10.1200.150">
    <property type="entry name" value="Transcriptional regulator CtsR, C-terminal domain"/>
    <property type="match status" value="1"/>
</dbReference>
<keyword evidence="4 7" id="KW-0805">Transcription regulation</keyword>
<evidence type="ECO:0000256" key="2">
    <source>
        <dbReference type="ARBA" id="ARBA00014129"/>
    </source>
</evidence>
<evidence type="ECO:0000256" key="7">
    <source>
        <dbReference type="PIRNR" id="PIRNR010607"/>
    </source>
</evidence>
<dbReference type="PIRSF" id="PIRSF010607">
    <property type="entry name" value="Txn_repr_CtsR"/>
    <property type="match status" value="1"/>
</dbReference>
<dbReference type="Pfam" id="PF05848">
    <property type="entry name" value="CtsR"/>
    <property type="match status" value="1"/>
</dbReference>
<dbReference type="InterPro" id="IPR041908">
    <property type="entry name" value="CtsR_C_sf"/>
</dbReference>
<keyword evidence="3 7" id="KW-0678">Repressor</keyword>
<evidence type="ECO:0000259" key="8">
    <source>
        <dbReference type="Pfam" id="PF05848"/>
    </source>
</evidence>
<protein>
    <recommendedName>
        <fullName evidence="2 7">Transcriptional regulator CtsR</fullName>
    </recommendedName>
</protein>
<dbReference type="Proteomes" id="UP000214588">
    <property type="component" value="Unassembled WGS sequence"/>
</dbReference>
<dbReference type="InterPro" id="IPR008463">
    <property type="entry name" value="CtsR"/>
</dbReference>
<gene>
    <name evidence="10" type="ORF">CDO51_03260</name>
</gene>
<evidence type="ECO:0000256" key="4">
    <source>
        <dbReference type="ARBA" id="ARBA00023015"/>
    </source>
</evidence>
<feature type="domain" description="CtsR C-terminal dimerization" evidence="9">
    <location>
        <begin position="83"/>
        <end position="146"/>
    </location>
</feature>
<dbReference type="OrthoDB" id="1680813at2"/>
<dbReference type="Pfam" id="PF17727">
    <property type="entry name" value="CtsR_C"/>
    <property type="match status" value="1"/>
</dbReference>
<evidence type="ECO:0000256" key="3">
    <source>
        <dbReference type="ARBA" id="ARBA00022491"/>
    </source>
</evidence>
<accession>A0A226BZS8</accession>
<dbReference type="InterPro" id="IPR040465">
    <property type="entry name" value="CtsR_N"/>
</dbReference>
<evidence type="ECO:0000313" key="10">
    <source>
        <dbReference type="EMBL" id="OWZ84558.1"/>
    </source>
</evidence>